<gene>
    <name evidence="3" type="ORF">ACFQPE_04745</name>
</gene>
<dbReference type="EMBL" id="JBHTBF010000001">
    <property type="protein sequence ID" value="MFC7316103.1"/>
    <property type="molecule type" value="Genomic_DNA"/>
</dbReference>
<evidence type="ECO:0000256" key="1">
    <source>
        <dbReference type="SAM" id="MobiDB-lite"/>
    </source>
</evidence>
<dbReference type="AlphaFoldDB" id="A0ABD6A7A1"/>
<feature type="region of interest" description="Disordered" evidence="1">
    <location>
        <begin position="170"/>
        <end position="219"/>
    </location>
</feature>
<keyword evidence="2" id="KW-0812">Transmembrane</keyword>
<dbReference type="Proteomes" id="UP001596547">
    <property type="component" value="Unassembled WGS sequence"/>
</dbReference>
<feature type="compositionally biased region" description="Low complexity" evidence="1">
    <location>
        <begin position="92"/>
        <end position="127"/>
    </location>
</feature>
<dbReference type="RefSeq" id="WP_276305501.1">
    <property type="nucleotide sequence ID" value="NZ_CP119992.1"/>
</dbReference>
<comment type="caution">
    <text evidence="3">The sequence shown here is derived from an EMBL/GenBank/DDBJ whole genome shotgun (WGS) entry which is preliminary data.</text>
</comment>
<evidence type="ECO:0000313" key="3">
    <source>
        <dbReference type="EMBL" id="MFC7316103.1"/>
    </source>
</evidence>
<proteinExistence type="predicted"/>
<evidence type="ECO:0000256" key="2">
    <source>
        <dbReference type="SAM" id="Phobius"/>
    </source>
</evidence>
<keyword evidence="2" id="KW-1133">Transmembrane helix</keyword>
<protein>
    <recommendedName>
        <fullName evidence="5">Type IV pilin</fullName>
    </recommendedName>
</protein>
<keyword evidence="2" id="KW-0472">Membrane</keyword>
<sequence>MPSDRARDPPAGDERQSGVFGQVGDRTIVAVSTIVVLAGVVTLVVWGVPSLIDAGADAPPTGAGGGNATDAPGPRTESTPADAPAGNESGQTGARTPTSTPTSAPTGERSNGTSVSSSNASANASGDGWHDLRLAGESGRMEPYTIAVSGELRRSGPRDPNDAADVIAANGSQVTGEVGGGTDTYEFTGSVTRVRTGGNTTVYVDGRPVSEPSGGGTTS</sequence>
<organism evidence="3 4">
    <name type="scientific">Halomarina halobia</name>
    <dbReference type="NCBI Taxonomy" id="3033386"/>
    <lineage>
        <taxon>Archaea</taxon>
        <taxon>Methanobacteriati</taxon>
        <taxon>Methanobacteriota</taxon>
        <taxon>Stenosarchaea group</taxon>
        <taxon>Halobacteria</taxon>
        <taxon>Halobacteriales</taxon>
        <taxon>Natronomonadaceae</taxon>
        <taxon>Halomarina</taxon>
    </lineage>
</organism>
<evidence type="ECO:0000313" key="4">
    <source>
        <dbReference type="Proteomes" id="UP001596547"/>
    </source>
</evidence>
<dbReference type="GeneID" id="79315085"/>
<accession>A0ABD6A7A1</accession>
<feature type="region of interest" description="Disordered" evidence="1">
    <location>
        <begin position="58"/>
        <end position="141"/>
    </location>
</feature>
<reference evidence="3 4" key="1">
    <citation type="journal article" date="2019" name="Int. J. Syst. Evol. Microbiol.">
        <title>The Global Catalogue of Microorganisms (GCM) 10K type strain sequencing project: providing services to taxonomists for standard genome sequencing and annotation.</title>
        <authorList>
            <consortium name="The Broad Institute Genomics Platform"/>
            <consortium name="The Broad Institute Genome Sequencing Center for Infectious Disease"/>
            <person name="Wu L."/>
            <person name="Ma J."/>
        </authorList>
    </citation>
    <scope>NUCLEOTIDE SEQUENCE [LARGE SCALE GENOMIC DNA]</scope>
    <source>
        <strain evidence="3 4">PSR21</strain>
    </source>
</reference>
<evidence type="ECO:0008006" key="5">
    <source>
        <dbReference type="Google" id="ProtNLM"/>
    </source>
</evidence>
<name>A0ABD6A7A1_9EURY</name>
<feature type="transmembrane region" description="Helical" evidence="2">
    <location>
        <begin position="28"/>
        <end position="48"/>
    </location>
</feature>
<keyword evidence="4" id="KW-1185">Reference proteome</keyword>
<feature type="compositionally biased region" description="Low complexity" evidence="1">
    <location>
        <begin position="188"/>
        <end position="202"/>
    </location>
</feature>